<evidence type="ECO:0000313" key="3">
    <source>
        <dbReference type="Proteomes" id="UP000233837"/>
    </source>
</evidence>
<reference evidence="2 3" key="2">
    <citation type="journal article" date="2017" name="Nature">
        <title>The Apostasia genome and the evolution of orchids.</title>
        <authorList>
            <person name="Zhang G.Q."/>
            <person name="Liu K.W."/>
            <person name="Li Z."/>
            <person name="Lohaus R."/>
            <person name="Hsiao Y.Y."/>
            <person name="Niu S.C."/>
            <person name="Wang J.Y."/>
            <person name="Lin Y.C."/>
            <person name="Xu Q."/>
            <person name="Chen L.J."/>
            <person name="Yoshida K."/>
            <person name="Fujiwara S."/>
            <person name="Wang Z.W."/>
            <person name="Zhang Y.Q."/>
            <person name="Mitsuda N."/>
            <person name="Wang M."/>
            <person name="Liu G.H."/>
            <person name="Pecoraro L."/>
            <person name="Huang H.X."/>
            <person name="Xiao X.J."/>
            <person name="Lin M."/>
            <person name="Wu X.Y."/>
            <person name="Wu W.L."/>
            <person name="Chen Y.Y."/>
            <person name="Chang S.B."/>
            <person name="Sakamoto S."/>
            <person name="Ohme-Takagi M."/>
            <person name="Yagi M."/>
            <person name="Zeng S.J."/>
            <person name="Shen C.Y."/>
            <person name="Yeh C.M."/>
            <person name="Luo Y.B."/>
            <person name="Tsai W.C."/>
            <person name="Van de Peer Y."/>
            <person name="Liu Z.J."/>
        </authorList>
    </citation>
    <scope>NUCLEOTIDE SEQUENCE [LARGE SCALE GENOMIC DNA]</scope>
    <source>
        <tissue evidence="2">The whole plant</tissue>
    </source>
</reference>
<dbReference type="AlphaFoldDB" id="A0A2I0VFH3"/>
<proteinExistence type="predicted"/>
<keyword evidence="3" id="KW-1185">Reference proteome</keyword>
<dbReference type="InterPro" id="IPR056699">
    <property type="entry name" value="DUF7797"/>
</dbReference>
<dbReference type="EMBL" id="KZ503691">
    <property type="protein sequence ID" value="PKU62145.1"/>
    <property type="molecule type" value="Genomic_DNA"/>
</dbReference>
<dbReference type="Pfam" id="PF25073">
    <property type="entry name" value="DUF7797"/>
    <property type="match status" value="1"/>
</dbReference>
<name>A0A2I0VFH3_9ASPA</name>
<reference evidence="2 3" key="1">
    <citation type="journal article" date="2016" name="Sci. Rep.">
        <title>The Dendrobium catenatum Lindl. genome sequence provides insights into polysaccharide synthase, floral development and adaptive evolution.</title>
        <authorList>
            <person name="Zhang G.Q."/>
            <person name="Xu Q."/>
            <person name="Bian C."/>
            <person name="Tsai W.C."/>
            <person name="Yeh C.M."/>
            <person name="Liu K.W."/>
            <person name="Yoshida K."/>
            <person name="Zhang L.S."/>
            <person name="Chang S.B."/>
            <person name="Chen F."/>
            <person name="Shi Y."/>
            <person name="Su Y.Y."/>
            <person name="Zhang Y.Q."/>
            <person name="Chen L.J."/>
            <person name="Yin Y."/>
            <person name="Lin M."/>
            <person name="Huang H."/>
            <person name="Deng H."/>
            <person name="Wang Z.W."/>
            <person name="Zhu S.L."/>
            <person name="Zhao X."/>
            <person name="Deng C."/>
            <person name="Niu S.C."/>
            <person name="Huang J."/>
            <person name="Wang M."/>
            <person name="Liu G.H."/>
            <person name="Yang H.J."/>
            <person name="Xiao X.J."/>
            <person name="Hsiao Y.Y."/>
            <person name="Wu W.L."/>
            <person name="Chen Y.Y."/>
            <person name="Mitsuda N."/>
            <person name="Ohme-Takagi M."/>
            <person name="Luo Y.B."/>
            <person name="Van de Peer Y."/>
            <person name="Liu Z.J."/>
        </authorList>
    </citation>
    <scope>NUCLEOTIDE SEQUENCE [LARGE SCALE GENOMIC DNA]</scope>
    <source>
        <tissue evidence="2">The whole plant</tissue>
    </source>
</reference>
<dbReference type="PANTHER" id="PTHR47527">
    <property type="entry name" value="RING/FYVE/PHD ZINC FINGER SUPERFAMILY PROTEIN"/>
    <property type="match status" value="1"/>
</dbReference>
<sequence>MVLLAMVEMRAGKGPTAAEKALAAEARERFARLCEEVRPKDLFSSEAVRVMVKDLGLNRSRDPVLAFRPKMSIADRVQQTKKKCIVTVRSSMTVDEAQAERSLNRRTRERVMWPLSNNGNLEDFWIQTGL</sequence>
<dbReference type="Proteomes" id="UP000233837">
    <property type="component" value="Unassembled WGS sequence"/>
</dbReference>
<dbReference type="PANTHER" id="PTHR47527:SF3">
    <property type="entry name" value="RING_FYVE_PHD ZINC FINGER SUPERFAMILY PROTEIN"/>
    <property type="match status" value="1"/>
</dbReference>
<accession>A0A2I0VFH3</accession>
<gene>
    <name evidence="2" type="ORF">MA16_Dca027290</name>
</gene>
<protein>
    <recommendedName>
        <fullName evidence="1">DUF7797 domain-containing protein</fullName>
    </recommendedName>
</protein>
<feature type="domain" description="DUF7797" evidence="1">
    <location>
        <begin position="1"/>
        <end position="36"/>
    </location>
</feature>
<dbReference type="STRING" id="906689.A0A2I0VFH3"/>
<evidence type="ECO:0000259" key="1">
    <source>
        <dbReference type="Pfam" id="PF25073"/>
    </source>
</evidence>
<organism evidence="2 3">
    <name type="scientific">Dendrobium catenatum</name>
    <dbReference type="NCBI Taxonomy" id="906689"/>
    <lineage>
        <taxon>Eukaryota</taxon>
        <taxon>Viridiplantae</taxon>
        <taxon>Streptophyta</taxon>
        <taxon>Embryophyta</taxon>
        <taxon>Tracheophyta</taxon>
        <taxon>Spermatophyta</taxon>
        <taxon>Magnoliopsida</taxon>
        <taxon>Liliopsida</taxon>
        <taxon>Asparagales</taxon>
        <taxon>Orchidaceae</taxon>
        <taxon>Epidendroideae</taxon>
        <taxon>Malaxideae</taxon>
        <taxon>Dendrobiinae</taxon>
        <taxon>Dendrobium</taxon>
    </lineage>
</organism>
<evidence type="ECO:0000313" key="2">
    <source>
        <dbReference type="EMBL" id="PKU62145.1"/>
    </source>
</evidence>